<protein>
    <submittedName>
        <fullName evidence="2">Uncharacterized conserved protein</fullName>
    </submittedName>
</protein>
<keyword evidence="3" id="KW-1185">Reference proteome</keyword>
<dbReference type="PANTHER" id="PTHR38037">
    <property type="entry name" value="ZN_PROTEASE DOMAIN-CONTAINING PROTEIN"/>
    <property type="match status" value="1"/>
</dbReference>
<dbReference type="InterPro" id="IPR008503">
    <property type="entry name" value="Asp_endopeptidase"/>
</dbReference>
<dbReference type="Gene3D" id="2.40.70.10">
    <property type="entry name" value="Acid Proteases"/>
    <property type="match status" value="1"/>
</dbReference>
<feature type="domain" description="Retropepsin-like aspartic endopeptidase" evidence="1">
    <location>
        <begin position="11"/>
        <end position="143"/>
    </location>
</feature>
<accession>A0A1I3F1J2</accession>
<name>A0A1I3F1J2_9PLAN</name>
<reference evidence="3" key="1">
    <citation type="submission" date="2016-10" db="EMBL/GenBank/DDBJ databases">
        <authorList>
            <person name="Varghese N."/>
            <person name="Submissions S."/>
        </authorList>
    </citation>
    <scope>NUCLEOTIDE SEQUENCE [LARGE SCALE GENOMIC DNA]</scope>
    <source>
        <strain evidence="3">DSM 26348</strain>
    </source>
</reference>
<organism evidence="2 3">
    <name type="scientific">Planctomicrobium piriforme</name>
    <dbReference type="NCBI Taxonomy" id="1576369"/>
    <lineage>
        <taxon>Bacteria</taxon>
        <taxon>Pseudomonadati</taxon>
        <taxon>Planctomycetota</taxon>
        <taxon>Planctomycetia</taxon>
        <taxon>Planctomycetales</taxon>
        <taxon>Planctomycetaceae</taxon>
        <taxon>Planctomicrobium</taxon>
    </lineage>
</organism>
<evidence type="ECO:0000313" key="2">
    <source>
        <dbReference type="EMBL" id="SFI05106.1"/>
    </source>
</evidence>
<dbReference type="OrthoDB" id="9782977at2"/>
<evidence type="ECO:0000313" key="3">
    <source>
        <dbReference type="Proteomes" id="UP000199518"/>
    </source>
</evidence>
<dbReference type="SUPFAM" id="SSF50630">
    <property type="entry name" value="Acid proteases"/>
    <property type="match status" value="1"/>
</dbReference>
<dbReference type="STRING" id="1576369.SAMN05421753_10540"/>
<evidence type="ECO:0000259" key="1">
    <source>
        <dbReference type="Pfam" id="PF05618"/>
    </source>
</evidence>
<proteinExistence type="predicted"/>
<gene>
    <name evidence="2" type="ORF">SAMN05421753_10540</name>
</gene>
<dbReference type="RefSeq" id="WP_092048890.1">
    <property type="nucleotide sequence ID" value="NZ_FOQD01000005.1"/>
</dbReference>
<dbReference type="AlphaFoldDB" id="A0A1I3F1J2"/>
<dbReference type="Proteomes" id="UP000199518">
    <property type="component" value="Unassembled WGS sequence"/>
</dbReference>
<dbReference type="InterPro" id="IPR021109">
    <property type="entry name" value="Peptidase_aspartic_dom_sf"/>
</dbReference>
<dbReference type="Pfam" id="PF05618">
    <property type="entry name" value="Zn_protease"/>
    <property type="match status" value="1"/>
</dbReference>
<dbReference type="EMBL" id="FOQD01000005">
    <property type="protein sequence ID" value="SFI05106.1"/>
    <property type="molecule type" value="Genomic_DNA"/>
</dbReference>
<sequence>MGSPSGRFQLIGWREWIALPTLKVRGIKAKIDTGATTSSLHAFEIERFSRRGQDFVRFQIHPRQRSDKRVVKAEAPLLGVRAVRSSNGQLSERPVISTEIAIYDQIWTIELTLANRDQMGFRMLLGREAIRGRFLVDAGSSYCDSARVPRRKQR</sequence>
<dbReference type="PANTHER" id="PTHR38037:SF1">
    <property type="entry name" value="ATP-DEPENDENT ZINC PROTEASE DOMAIN-CONTAINING PROTEIN-RELATED"/>
    <property type="match status" value="1"/>
</dbReference>